<dbReference type="EMBL" id="MCOG01000091">
    <property type="protein sequence ID" value="ORY53340.1"/>
    <property type="molecule type" value="Genomic_DNA"/>
</dbReference>
<accession>A0A1Y2D267</accession>
<proteinExistence type="predicted"/>
<keyword evidence="3" id="KW-1185">Reference proteome</keyword>
<dbReference type="PANTHER" id="PTHR40050">
    <property type="entry name" value="INNER SPORE COAT PROTEIN H"/>
    <property type="match status" value="1"/>
</dbReference>
<comment type="caution">
    <text evidence="2">The sequence shown here is derived from an EMBL/GenBank/DDBJ whole genome shotgun (WGS) entry which is preliminary data.</text>
</comment>
<dbReference type="Proteomes" id="UP000193920">
    <property type="component" value="Unassembled WGS sequence"/>
</dbReference>
<reference evidence="2 3" key="1">
    <citation type="submission" date="2016-08" db="EMBL/GenBank/DDBJ databases">
        <title>A Parts List for Fungal Cellulosomes Revealed by Comparative Genomics.</title>
        <authorList>
            <consortium name="DOE Joint Genome Institute"/>
            <person name="Haitjema C.H."/>
            <person name="Gilmore S.P."/>
            <person name="Henske J.K."/>
            <person name="Solomon K.V."/>
            <person name="De Groot R."/>
            <person name="Kuo A."/>
            <person name="Mondo S.J."/>
            <person name="Salamov A.A."/>
            <person name="Labutti K."/>
            <person name="Zhao Z."/>
            <person name="Chiniquy J."/>
            <person name="Barry K."/>
            <person name="Brewer H.M."/>
            <person name="Purvine S.O."/>
            <person name="Wright A.T."/>
            <person name="Boxma B."/>
            <person name="Van Alen T."/>
            <person name="Hackstein J.H."/>
            <person name="Baker S.E."/>
            <person name="Grigoriev I.V."/>
            <person name="O'Malley M.A."/>
        </authorList>
    </citation>
    <scope>NUCLEOTIDE SEQUENCE [LARGE SCALE GENOMIC DNA]</scope>
    <source>
        <strain evidence="2 3">G1</strain>
    </source>
</reference>
<evidence type="ECO:0000256" key="1">
    <source>
        <dbReference type="SAM" id="SignalP"/>
    </source>
</evidence>
<gene>
    <name evidence="2" type="ORF">LY90DRAFT_670359</name>
</gene>
<sequence length="597" mass="68301">MKIKLIGLTLSSIIAISNAKQYYFNAVSINDPSYTLGVKVNGQVINLTSKYFPLFTGVVNTDNVNKYKYVLIEGNGNVVEEEKFERIYSDETAKLNEVYNRINKKIEIPKLPEPLGNDFPMGSEKFQPFPKNEIYNVFANCDEAQYDDRKNFPFFSNRERNDEPVNCTITIVSSKNVFQSPGSIHLSGFGSRLYKKLSWVMKFNNKFMGRSSVKIRGVANDASLMRDKLSADLYRAMGVPVQEGTYARVIINNDVWGLYTFVDSHNKKWYANYIHGDNKSHIGTSYKIVSSHPNGPFADLKYKGDNADTYASSGTYDVDEIDSHDSEVNINESGSEWNRLVKFVKLFDEWEKKYKNDTSDASFDALNNFLDVEQTLRMMSIDALTVALDNFWFVQSNTLIYYNPEVNKYQFIPYDFDESLKGHCHYFDFDAIKGDCLTWADVDTNGSDHYFTKAILAHPQVKNRYRAVLAGASRFLFTVEAVTPYIDAVSELIKEDVEWNFSLAKNYNSTYDGIVNYYTIQHFNDAANFGKVSYEKNVVENSIAYGLKRFIQIRGDGCRAYTRNVPTKDIQTSSSFNNNTKATILFILIQAIIYLIF</sequence>
<feature type="chain" id="PRO_5012440685" description="Coth-domain-containing protein" evidence="1">
    <location>
        <begin position="20"/>
        <end position="597"/>
    </location>
</feature>
<evidence type="ECO:0008006" key="4">
    <source>
        <dbReference type="Google" id="ProtNLM"/>
    </source>
</evidence>
<evidence type="ECO:0000313" key="3">
    <source>
        <dbReference type="Proteomes" id="UP000193920"/>
    </source>
</evidence>
<dbReference type="STRING" id="1754190.A0A1Y2D267"/>
<dbReference type="AlphaFoldDB" id="A0A1Y2D267"/>
<feature type="signal peptide" evidence="1">
    <location>
        <begin position="1"/>
        <end position="19"/>
    </location>
</feature>
<evidence type="ECO:0000313" key="2">
    <source>
        <dbReference type="EMBL" id="ORY53340.1"/>
    </source>
</evidence>
<organism evidence="2 3">
    <name type="scientific">Neocallimastix californiae</name>
    <dbReference type="NCBI Taxonomy" id="1754190"/>
    <lineage>
        <taxon>Eukaryota</taxon>
        <taxon>Fungi</taxon>
        <taxon>Fungi incertae sedis</taxon>
        <taxon>Chytridiomycota</taxon>
        <taxon>Chytridiomycota incertae sedis</taxon>
        <taxon>Neocallimastigomycetes</taxon>
        <taxon>Neocallimastigales</taxon>
        <taxon>Neocallimastigaceae</taxon>
        <taxon>Neocallimastix</taxon>
    </lineage>
</organism>
<dbReference type="Pfam" id="PF08757">
    <property type="entry name" value="CotH"/>
    <property type="match status" value="1"/>
</dbReference>
<dbReference type="PANTHER" id="PTHR40050:SF1">
    <property type="entry name" value="INNER SPORE COAT PROTEIN H"/>
    <property type="match status" value="1"/>
</dbReference>
<keyword evidence="1" id="KW-0732">Signal</keyword>
<dbReference type="InterPro" id="IPR014867">
    <property type="entry name" value="Spore_coat_CotH_CotH2/3/7"/>
</dbReference>
<name>A0A1Y2D267_9FUNG</name>
<dbReference type="OrthoDB" id="10267127at2759"/>
<protein>
    <recommendedName>
        <fullName evidence="4">Coth-domain-containing protein</fullName>
    </recommendedName>
</protein>